<dbReference type="InterPro" id="IPR018958">
    <property type="entry name" value="Knr4/Smi1-like_dom"/>
</dbReference>
<accession>A0ABU7KX66</accession>
<name>A0ABU7KX66_9ACTN</name>
<proteinExistence type="predicted"/>
<feature type="domain" description="Knr4/Smi1-like" evidence="1">
    <location>
        <begin position="46"/>
        <end position="173"/>
    </location>
</feature>
<protein>
    <submittedName>
        <fullName evidence="2">SMI1/KNR4 family protein</fullName>
    </submittedName>
</protein>
<gene>
    <name evidence="2" type="ORF">Q8A49_25545</name>
</gene>
<sequence>MIEDLSTSPLGPRLTTPDQWREHLDAHTAEAAAVGSRPDCRLGRAPATAEEVEQAERRLGLQVSLPPSYRAFLQVTNGWDDAGGWIESVDSLDELQWLCEYSGLYAEYCEENDDEYSQLLGAALKVNHGPDFWLLCANEVRPDGEWSAYEFMPGLWQFTKVASFADLWHFHHSELRKAE</sequence>
<evidence type="ECO:0000313" key="3">
    <source>
        <dbReference type="Proteomes" id="UP001348641"/>
    </source>
</evidence>
<comment type="caution">
    <text evidence="2">The sequence shown here is derived from an EMBL/GenBank/DDBJ whole genome shotgun (WGS) entry which is preliminary data.</text>
</comment>
<dbReference type="SUPFAM" id="SSF160631">
    <property type="entry name" value="SMI1/KNR4-like"/>
    <property type="match status" value="1"/>
</dbReference>
<dbReference type="Proteomes" id="UP001348641">
    <property type="component" value="Unassembled WGS sequence"/>
</dbReference>
<dbReference type="SMART" id="SM00860">
    <property type="entry name" value="SMI1_KNR4"/>
    <property type="match status" value="1"/>
</dbReference>
<dbReference type="Gene3D" id="3.40.1580.10">
    <property type="entry name" value="SMI1/KNR4-like"/>
    <property type="match status" value="1"/>
</dbReference>
<dbReference type="RefSeq" id="WP_330160782.1">
    <property type="nucleotide sequence ID" value="NZ_BAAAJA010000018.1"/>
</dbReference>
<evidence type="ECO:0000313" key="2">
    <source>
        <dbReference type="EMBL" id="MEE2053869.1"/>
    </source>
</evidence>
<dbReference type="InterPro" id="IPR037883">
    <property type="entry name" value="Knr4/Smi1-like_sf"/>
</dbReference>
<dbReference type="EMBL" id="JAUUCC010000085">
    <property type="protein sequence ID" value="MEE2053869.1"/>
    <property type="molecule type" value="Genomic_DNA"/>
</dbReference>
<reference evidence="2 3" key="1">
    <citation type="submission" date="2023-07" db="EMBL/GenBank/DDBJ databases">
        <authorList>
            <person name="Girao M."/>
            <person name="Carvalho M.F."/>
        </authorList>
    </citation>
    <scope>NUCLEOTIDE SEQUENCE [LARGE SCALE GENOMIC DNA]</scope>
    <source>
        <strain evidence="2 3">66/93</strain>
    </source>
</reference>
<organism evidence="2 3">
    <name type="scientific">Nocardiopsis tropica</name>
    <dbReference type="NCBI Taxonomy" id="109330"/>
    <lineage>
        <taxon>Bacteria</taxon>
        <taxon>Bacillati</taxon>
        <taxon>Actinomycetota</taxon>
        <taxon>Actinomycetes</taxon>
        <taxon>Streptosporangiales</taxon>
        <taxon>Nocardiopsidaceae</taxon>
        <taxon>Nocardiopsis</taxon>
    </lineage>
</organism>
<dbReference type="Pfam" id="PF09346">
    <property type="entry name" value="SMI1_KNR4"/>
    <property type="match status" value="1"/>
</dbReference>
<evidence type="ECO:0000259" key="1">
    <source>
        <dbReference type="SMART" id="SM00860"/>
    </source>
</evidence>